<organism evidence="1">
    <name type="scientific">freshwater metagenome</name>
    <dbReference type="NCBI Taxonomy" id="449393"/>
    <lineage>
        <taxon>unclassified sequences</taxon>
        <taxon>metagenomes</taxon>
        <taxon>ecological metagenomes</taxon>
    </lineage>
</organism>
<dbReference type="PANTHER" id="PTHR10151:SF120">
    <property type="entry name" value="BIS(5'-ADENOSYL)-TRIPHOSPHATASE"/>
    <property type="match status" value="1"/>
</dbReference>
<reference evidence="1" key="1">
    <citation type="submission" date="2020-05" db="EMBL/GenBank/DDBJ databases">
        <authorList>
            <person name="Chiriac C."/>
            <person name="Salcher M."/>
            <person name="Ghai R."/>
            <person name="Kavagutti S V."/>
        </authorList>
    </citation>
    <scope>NUCLEOTIDE SEQUENCE</scope>
</reference>
<dbReference type="AlphaFoldDB" id="A0A6J7N677"/>
<dbReference type="PANTHER" id="PTHR10151">
    <property type="entry name" value="ECTONUCLEOTIDE PYROPHOSPHATASE/PHOSPHODIESTERASE"/>
    <property type="match status" value="1"/>
</dbReference>
<dbReference type="SUPFAM" id="SSF53649">
    <property type="entry name" value="Alkaline phosphatase-like"/>
    <property type="match status" value="1"/>
</dbReference>
<dbReference type="InterPro" id="IPR002591">
    <property type="entry name" value="Phosphodiest/P_Trfase"/>
</dbReference>
<dbReference type="EMBL" id="CAFBOY010000002">
    <property type="protein sequence ID" value="CAB4988686.1"/>
    <property type="molecule type" value="Genomic_DNA"/>
</dbReference>
<sequence length="275" mass="29983">MSYSFSMTSQTKILLIGIDGLILQRAIDSGRAATLATLRADSYFSEMVVDMPTVSGPSWTTLLTGVTQQVHKVIDNDYGNHNLAAAPDLLTQARMLKPEIVTYAAAGWPPLIDPNDVGPVIRTRVADQSTGKHSIFVRDGETNGYETVDVEVAQDAVRAIREIAPDASFVYFCGADEAGHLDGTIEGSYFDAINRIDGLVAQMHHAILERHRMLKEKWLIVITTDHGHRDEGGHGGDSPQERASFVIAHGVGVQHPSWPPQIKPEELVGHLLSTL</sequence>
<gene>
    <name evidence="1" type="ORF">UFOPK4022_00038</name>
</gene>
<dbReference type="Pfam" id="PF01663">
    <property type="entry name" value="Phosphodiest"/>
    <property type="match status" value="1"/>
</dbReference>
<protein>
    <submittedName>
        <fullName evidence="1">Unannotated protein</fullName>
    </submittedName>
</protein>
<evidence type="ECO:0000313" key="1">
    <source>
        <dbReference type="EMBL" id="CAB4988686.1"/>
    </source>
</evidence>
<name>A0A6J7N677_9ZZZZ</name>
<accession>A0A6J7N677</accession>
<dbReference type="InterPro" id="IPR017850">
    <property type="entry name" value="Alkaline_phosphatase_core_sf"/>
</dbReference>
<dbReference type="GO" id="GO:0016787">
    <property type="term" value="F:hydrolase activity"/>
    <property type="evidence" value="ECO:0007669"/>
    <property type="project" value="UniProtKB-ARBA"/>
</dbReference>
<proteinExistence type="predicted"/>
<dbReference type="Gene3D" id="3.40.720.10">
    <property type="entry name" value="Alkaline Phosphatase, subunit A"/>
    <property type="match status" value="1"/>
</dbReference>